<dbReference type="PATRIC" id="fig|1470200.3.peg.648"/>
<proteinExistence type="predicted"/>
<evidence type="ECO:0000256" key="1">
    <source>
        <dbReference type="SAM" id="MobiDB-lite"/>
    </source>
</evidence>
<accession>A0A0J0YP26</accession>
<dbReference type="EMBL" id="JTDO01000129">
    <property type="protein sequence ID" value="KLT71890.1"/>
    <property type="molecule type" value="Genomic_DNA"/>
</dbReference>
<feature type="domain" description="Polymerase A arginine-rich C-terminal" evidence="2">
    <location>
        <begin position="2"/>
        <end position="56"/>
    </location>
</feature>
<dbReference type="Proteomes" id="UP000036027">
    <property type="component" value="Unassembled WGS sequence"/>
</dbReference>
<feature type="compositionally biased region" description="Basic residues" evidence="1">
    <location>
        <begin position="47"/>
        <end position="64"/>
    </location>
</feature>
<evidence type="ECO:0000313" key="4">
    <source>
        <dbReference type="Proteomes" id="UP000036027"/>
    </source>
</evidence>
<dbReference type="InterPro" id="IPR025866">
    <property type="entry name" value="PolyA_pol_arg_C_dom"/>
</dbReference>
<protein>
    <recommendedName>
        <fullName evidence="2">Polymerase A arginine-rich C-terminal domain-containing protein</fullName>
    </recommendedName>
</protein>
<gene>
    <name evidence="3" type="ORF">PL75_11210</name>
</gene>
<keyword evidence="4" id="KW-1185">Reference proteome</keyword>
<organism evidence="3 4">
    <name type="scientific">Neisseria arctica</name>
    <dbReference type="NCBI Taxonomy" id="1470200"/>
    <lineage>
        <taxon>Bacteria</taxon>
        <taxon>Pseudomonadati</taxon>
        <taxon>Pseudomonadota</taxon>
        <taxon>Betaproteobacteria</taxon>
        <taxon>Neisseriales</taxon>
        <taxon>Neisseriaceae</taxon>
        <taxon>Neisseria</taxon>
    </lineage>
</organism>
<reference evidence="3 4" key="1">
    <citation type="submission" date="2014-11" db="EMBL/GenBank/DDBJ databases">
        <title>Genome of a novel goose pathogen.</title>
        <authorList>
            <person name="Hansen C.M."/>
            <person name="Hueffer K."/>
            <person name="Choi S.C."/>
        </authorList>
    </citation>
    <scope>NUCLEOTIDE SEQUENCE [LARGE SCALE GENOMIC DNA]</scope>
    <source>
        <strain evidence="3 4">KH1503</strain>
    </source>
</reference>
<dbReference type="AlphaFoldDB" id="A0A0J0YP26"/>
<comment type="caution">
    <text evidence="3">The sequence shown here is derived from an EMBL/GenBank/DDBJ whole genome shotgun (WGS) entry which is preliminary data.</text>
</comment>
<dbReference type="Pfam" id="PF12626">
    <property type="entry name" value="PolyA_pol_arg_C"/>
    <property type="match status" value="1"/>
</dbReference>
<feature type="region of interest" description="Disordered" evidence="1">
    <location>
        <begin position="24"/>
        <end position="64"/>
    </location>
</feature>
<name>A0A0J0YP26_9NEIS</name>
<evidence type="ECO:0000259" key="2">
    <source>
        <dbReference type="Pfam" id="PF12626"/>
    </source>
</evidence>
<sequence>MGEVDEALAQWWTAVQHADEVLRNEMAQSSRRSESASWDDGGEVAAKKKRRRKPRKRKPKAEAA</sequence>
<evidence type="ECO:0000313" key="3">
    <source>
        <dbReference type="EMBL" id="KLT71890.1"/>
    </source>
</evidence>